<name>A0A1J5QN58_9ZZZZ</name>
<comment type="caution">
    <text evidence="2">The sequence shown here is derived from an EMBL/GenBank/DDBJ whole genome shotgun (WGS) entry which is preliminary data.</text>
</comment>
<reference evidence="2" key="1">
    <citation type="submission" date="2016-10" db="EMBL/GenBank/DDBJ databases">
        <title>Sequence of Gallionella enrichment culture.</title>
        <authorList>
            <person name="Poehlein A."/>
            <person name="Muehling M."/>
            <person name="Daniel R."/>
        </authorList>
    </citation>
    <scope>NUCLEOTIDE SEQUENCE</scope>
</reference>
<feature type="domain" description="TadE-like" evidence="1">
    <location>
        <begin position="15"/>
        <end position="57"/>
    </location>
</feature>
<accession>A0A1J5QN58</accession>
<dbReference type="InterPro" id="IPR012495">
    <property type="entry name" value="TadE-like_dom"/>
</dbReference>
<dbReference type="EMBL" id="MLJW01000575">
    <property type="protein sequence ID" value="OIQ85009.1"/>
    <property type="molecule type" value="Genomic_DNA"/>
</dbReference>
<proteinExistence type="predicted"/>
<sequence>MTMAAPLFRRPAQRGVALVEFTLVLPLLLLLLFGITEFARAMFEYDSLVKATRGAARYLTTAAPGDAAARALATCLAVYAQTDPGGQVTCSGTPLAPGLDASMVRICDSADASACPGDGSYALAGGIDLVAVKIVGYTFDTAVDFQLFGWQFGLPAISFAPISTTMRQ</sequence>
<protein>
    <submittedName>
        <fullName evidence="2">TadE-like protein</fullName>
    </submittedName>
</protein>
<dbReference type="Pfam" id="PF07811">
    <property type="entry name" value="TadE"/>
    <property type="match status" value="1"/>
</dbReference>
<dbReference type="AlphaFoldDB" id="A0A1J5QN58"/>
<gene>
    <name evidence="2" type="ORF">GALL_331620</name>
</gene>
<evidence type="ECO:0000259" key="1">
    <source>
        <dbReference type="Pfam" id="PF07811"/>
    </source>
</evidence>
<evidence type="ECO:0000313" key="2">
    <source>
        <dbReference type="EMBL" id="OIQ85009.1"/>
    </source>
</evidence>
<organism evidence="2">
    <name type="scientific">mine drainage metagenome</name>
    <dbReference type="NCBI Taxonomy" id="410659"/>
    <lineage>
        <taxon>unclassified sequences</taxon>
        <taxon>metagenomes</taxon>
        <taxon>ecological metagenomes</taxon>
    </lineage>
</organism>